<keyword evidence="10" id="KW-0812">Transmembrane</keyword>
<keyword evidence="8 13" id="KW-0418">Kinase</keyword>
<dbReference type="Pfam" id="PF02518">
    <property type="entry name" value="HATPase_c"/>
    <property type="match status" value="1"/>
</dbReference>
<organism evidence="13 14">
    <name type="scientific">Rhizobium rhizogenes NBRC 13257</name>
    <dbReference type="NCBI Taxonomy" id="1220581"/>
    <lineage>
        <taxon>Bacteria</taxon>
        <taxon>Pseudomonadati</taxon>
        <taxon>Pseudomonadota</taxon>
        <taxon>Alphaproteobacteria</taxon>
        <taxon>Hyphomicrobiales</taxon>
        <taxon>Rhizobiaceae</taxon>
        <taxon>Rhizobium/Agrobacterium group</taxon>
        <taxon>Rhizobium</taxon>
    </lineage>
</organism>
<keyword evidence="10" id="KW-1133">Transmembrane helix</keyword>
<evidence type="ECO:0000256" key="6">
    <source>
        <dbReference type="ARBA" id="ARBA00022679"/>
    </source>
</evidence>
<keyword evidence="10" id="KW-0472">Membrane</keyword>
<dbReference type="SMART" id="SM00388">
    <property type="entry name" value="HisKA"/>
    <property type="match status" value="1"/>
</dbReference>
<dbReference type="Pfam" id="PF00512">
    <property type="entry name" value="HisKA"/>
    <property type="match status" value="1"/>
</dbReference>
<dbReference type="InterPro" id="IPR036097">
    <property type="entry name" value="HisK_dim/P_sf"/>
</dbReference>
<evidence type="ECO:0000259" key="12">
    <source>
        <dbReference type="PROSITE" id="PS50885"/>
    </source>
</evidence>
<comment type="subcellular location">
    <subcellularLocation>
        <location evidence="2">Cell membrane</location>
        <topology evidence="2">Multi-pass membrane protein</topology>
    </subcellularLocation>
</comment>
<keyword evidence="4" id="KW-1003">Cell membrane</keyword>
<comment type="catalytic activity">
    <reaction evidence="1">
        <text>ATP + protein L-histidine = ADP + protein N-phospho-L-histidine.</text>
        <dbReference type="EC" id="2.7.13.3"/>
    </reaction>
</comment>
<feature type="transmembrane region" description="Helical" evidence="10">
    <location>
        <begin position="152"/>
        <end position="176"/>
    </location>
</feature>
<keyword evidence="7" id="KW-0547">Nucleotide-binding</keyword>
<evidence type="ECO:0000259" key="11">
    <source>
        <dbReference type="PROSITE" id="PS50109"/>
    </source>
</evidence>
<evidence type="ECO:0000256" key="2">
    <source>
        <dbReference type="ARBA" id="ARBA00004651"/>
    </source>
</evidence>
<dbReference type="InterPro" id="IPR050980">
    <property type="entry name" value="2C_sensor_his_kinase"/>
</dbReference>
<dbReference type="GO" id="GO:0005886">
    <property type="term" value="C:plasma membrane"/>
    <property type="evidence" value="ECO:0007669"/>
    <property type="project" value="UniProtKB-SubCell"/>
</dbReference>
<dbReference type="EMBL" id="BAYX01000011">
    <property type="protein sequence ID" value="GAJ95395.1"/>
    <property type="molecule type" value="Genomic_DNA"/>
</dbReference>
<dbReference type="Gene3D" id="3.30.565.10">
    <property type="entry name" value="Histidine kinase-like ATPase, C-terminal domain"/>
    <property type="match status" value="1"/>
</dbReference>
<dbReference type="GO" id="GO:0005524">
    <property type="term" value="F:ATP binding"/>
    <property type="evidence" value="ECO:0007669"/>
    <property type="project" value="UniProtKB-KW"/>
</dbReference>
<keyword evidence="9" id="KW-0067">ATP-binding</keyword>
<reference evidence="13 14" key="1">
    <citation type="submission" date="2014-05" db="EMBL/GenBank/DDBJ databases">
        <title>Whole genome shotgun sequence of Rhizobium rhizogenes NBRC 13257.</title>
        <authorList>
            <person name="Katano-Makiyama Y."/>
            <person name="Hosoyama A."/>
            <person name="Hashimoto M."/>
            <person name="Hosoyama Y."/>
            <person name="Noguchi M."/>
            <person name="Tsuchikane K."/>
            <person name="Kimura A."/>
            <person name="Ohji S."/>
            <person name="Ichikawa N."/>
            <person name="Yamazoe A."/>
            <person name="Fujita N."/>
        </authorList>
    </citation>
    <scope>NUCLEOTIDE SEQUENCE [LARGE SCALE GENOMIC DNA]</scope>
    <source>
        <strain evidence="13 14">NBRC 13257</strain>
    </source>
</reference>
<dbReference type="PROSITE" id="PS50109">
    <property type="entry name" value="HIS_KIN"/>
    <property type="match status" value="1"/>
</dbReference>
<comment type="caution">
    <text evidence="13">The sequence shown here is derived from an EMBL/GenBank/DDBJ whole genome shotgun (WGS) entry which is preliminary data.</text>
</comment>
<evidence type="ECO:0000256" key="7">
    <source>
        <dbReference type="ARBA" id="ARBA00022741"/>
    </source>
</evidence>
<dbReference type="SMART" id="SM00387">
    <property type="entry name" value="HATPase_c"/>
    <property type="match status" value="1"/>
</dbReference>
<evidence type="ECO:0000256" key="10">
    <source>
        <dbReference type="SAM" id="Phobius"/>
    </source>
</evidence>
<feature type="transmembrane region" description="Helical" evidence="10">
    <location>
        <begin position="12"/>
        <end position="31"/>
    </location>
</feature>
<evidence type="ECO:0000256" key="3">
    <source>
        <dbReference type="ARBA" id="ARBA00012438"/>
    </source>
</evidence>
<dbReference type="Proteomes" id="UP000026941">
    <property type="component" value="Unassembled WGS sequence"/>
</dbReference>
<feature type="domain" description="HAMP" evidence="12">
    <location>
        <begin position="179"/>
        <end position="232"/>
    </location>
</feature>
<keyword evidence="5" id="KW-0597">Phosphoprotein</keyword>
<dbReference type="PANTHER" id="PTHR44936:SF10">
    <property type="entry name" value="SENSOR PROTEIN RSTB"/>
    <property type="match status" value="1"/>
</dbReference>
<evidence type="ECO:0000256" key="4">
    <source>
        <dbReference type="ARBA" id="ARBA00022475"/>
    </source>
</evidence>
<keyword evidence="6" id="KW-0808">Transferase</keyword>
<dbReference type="Gene3D" id="1.10.287.130">
    <property type="match status" value="1"/>
</dbReference>
<feature type="domain" description="Histidine kinase" evidence="11">
    <location>
        <begin position="240"/>
        <end position="442"/>
    </location>
</feature>
<evidence type="ECO:0000313" key="14">
    <source>
        <dbReference type="Proteomes" id="UP000026941"/>
    </source>
</evidence>
<dbReference type="SUPFAM" id="SSF47384">
    <property type="entry name" value="Homodimeric domain of signal transducing histidine kinase"/>
    <property type="match status" value="1"/>
</dbReference>
<accession>A0AA87U6T3</accession>
<protein>
    <recommendedName>
        <fullName evidence="3">histidine kinase</fullName>
        <ecNumber evidence="3">2.7.13.3</ecNumber>
    </recommendedName>
</protein>
<dbReference type="AlphaFoldDB" id="A0AA87U6T3"/>
<dbReference type="GeneID" id="86851859"/>
<dbReference type="InterPro" id="IPR004358">
    <property type="entry name" value="Sig_transdc_His_kin-like_C"/>
</dbReference>
<dbReference type="SUPFAM" id="SSF55874">
    <property type="entry name" value="ATPase domain of HSP90 chaperone/DNA topoisomerase II/histidine kinase"/>
    <property type="match status" value="1"/>
</dbReference>
<dbReference type="SMART" id="SM00304">
    <property type="entry name" value="HAMP"/>
    <property type="match status" value="1"/>
</dbReference>
<evidence type="ECO:0000256" key="5">
    <source>
        <dbReference type="ARBA" id="ARBA00022553"/>
    </source>
</evidence>
<gene>
    <name evidence="13" type="ORF">RRH01S_11_03030</name>
</gene>
<dbReference type="PROSITE" id="PS50885">
    <property type="entry name" value="HAMP"/>
    <property type="match status" value="1"/>
</dbReference>
<name>A0AA87U6T3_RHIRH</name>
<dbReference type="InterPro" id="IPR036890">
    <property type="entry name" value="HATPase_C_sf"/>
</dbReference>
<proteinExistence type="predicted"/>
<dbReference type="PANTHER" id="PTHR44936">
    <property type="entry name" value="SENSOR PROTEIN CREC"/>
    <property type="match status" value="1"/>
</dbReference>
<evidence type="ECO:0000256" key="1">
    <source>
        <dbReference type="ARBA" id="ARBA00000085"/>
    </source>
</evidence>
<dbReference type="GO" id="GO:0000155">
    <property type="term" value="F:phosphorelay sensor kinase activity"/>
    <property type="evidence" value="ECO:0007669"/>
    <property type="project" value="InterPro"/>
</dbReference>
<dbReference type="InterPro" id="IPR003661">
    <property type="entry name" value="HisK_dim/P_dom"/>
</dbReference>
<dbReference type="RefSeq" id="WP_015917947.1">
    <property type="nucleotide sequence ID" value="NZ_BAYX01000011.1"/>
</dbReference>
<dbReference type="PRINTS" id="PR00344">
    <property type="entry name" value="BCTRLSENSOR"/>
</dbReference>
<sequence length="460" mass="49810">MKGLRTASIRTQILVLATLLIILVSVVATLSEPFIYGRHDKGVAIGLLAGRIERVLDRYRQAHSPDEEDAALKFAATLGISAEKMPASQIPPQQEAIAASSEIVERARALLETNVFKSVENAFADQSVGNVLTVKVDADRALVFHLPVFPNYLWLFPAMASGILKIVIPLALMAYFSSWLITRPVVRFAAAAERASMDDSLEKPFVADGASEMRSLAASLNVMRSRILEMVDSRTRMLSSISHDLRTPLTRLRMRAERCEQPELQRQMLADIATLGSMIDESLTFLTNASHSVPSRKVDISSLLQTIATDFSDTGIEVGFKGPRRLTCICKPQAITRAITNVVENASRYATEIEIELQSASNGGVLIKVSDNGPGLTDALKVRALEPFFKADKARTTGMGGGFGLGLPTAEGIVRKGHGGTLKLLDRKPNGLIVEITLPPTQDEAMGRLAGDPKKVPSPG</sequence>
<evidence type="ECO:0000256" key="9">
    <source>
        <dbReference type="ARBA" id="ARBA00022840"/>
    </source>
</evidence>
<dbReference type="CDD" id="cd00082">
    <property type="entry name" value="HisKA"/>
    <property type="match status" value="1"/>
</dbReference>
<evidence type="ECO:0000256" key="8">
    <source>
        <dbReference type="ARBA" id="ARBA00022777"/>
    </source>
</evidence>
<dbReference type="Pfam" id="PF00672">
    <property type="entry name" value="HAMP"/>
    <property type="match status" value="1"/>
</dbReference>
<dbReference type="InterPro" id="IPR003660">
    <property type="entry name" value="HAMP_dom"/>
</dbReference>
<evidence type="ECO:0000313" key="13">
    <source>
        <dbReference type="EMBL" id="GAJ95395.1"/>
    </source>
</evidence>
<dbReference type="InterPro" id="IPR005467">
    <property type="entry name" value="His_kinase_dom"/>
</dbReference>
<dbReference type="EC" id="2.7.13.3" evidence="3"/>
<dbReference type="InterPro" id="IPR003594">
    <property type="entry name" value="HATPase_dom"/>
</dbReference>